<dbReference type="SMART" id="SM00112">
    <property type="entry name" value="CA"/>
    <property type="match status" value="1"/>
</dbReference>
<gene>
    <name evidence="9" type="ORF">N320_04736</name>
</gene>
<feature type="compositionally biased region" description="Polar residues" evidence="6">
    <location>
        <begin position="237"/>
        <end position="246"/>
    </location>
</feature>
<accession>A0A091H0K5</accession>
<dbReference type="EMBL" id="KL516894">
    <property type="protein sequence ID" value="KFO88332.1"/>
    <property type="molecule type" value="Genomic_DNA"/>
</dbReference>
<feature type="non-terminal residue" evidence="9">
    <location>
        <position position="246"/>
    </location>
</feature>
<evidence type="ECO:0000313" key="10">
    <source>
        <dbReference type="Proteomes" id="UP000054064"/>
    </source>
</evidence>
<dbReference type="CDD" id="cd11304">
    <property type="entry name" value="Cadherin_repeat"/>
    <property type="match status" value="1"/>
</dbReference>
<dbReference type="AlphaFoldDB" id="A0A091H0K5"/>
<keyword evidence="4 7" id="KW-0472">Membrane</keyword>
<evidence type="ECO:0000256" key="7">
    <source>
        <dbReference type="SAM" id="Phobius"/>
    </source>
</evidence>
<dbReference type="GO" id="GO:0007156">
    <property type="term" value="P:homophilic cell adhesion via plasma membrane adhesion molecules"/>
    <property type="evidence" value="ECO:0007669"/>
    <property type="project" value="InterPro"/>
</dbReference>
<feature type="region of interest" description="Disordered" evidence="6">
    <location>
        <begin position="218"/>
        <end position="246"/>
    </location>
</feature>
<evidence type="ECO:0000256" key="3">
    <source>
        <dbReference type="ARBA" id="ARBA00022837"/>
    </source>
</evidence>
<feature type="transmembrane region" description="Helical" evidence="7">
    <location>
        <begin position="186"/>
        <end position="208"/>
    </location>
</feature>
<dbReference type="InterPro" id="IPR015919">
    <property type="entry name" value="Cadherin-like_sf"/>
</dbReference>
<dbReference type="Pfam" id="PF00028">
    <property type="entry name" value="Cadherin"/>
    <property type="match status" value="1"/>
</dbReference>
<dbReference type="GO" id="GO:0016477">
    <property type="term" value="P:cell migration"/>
    <property type="evidence" value="ECO:0007669"/>
    <property type="project" value="TreeGrafter"/>
</dbReference>
<evidence type="ECO:0000259" key="8">
    <source>
        <dbReference type="PROSITE" id="PS50268"/>
    </source>
</evidence>
<sequence>DPDSGDNGRLRYSLVNQHTNEFDIDENSGQVFAVSVAGKAGTFPLEVQAADQGTRQLTARTTVEVTVDSSSSNNIVMVVLDQQINVVERNIADVKRVLAAKLAWSVFIIDVYANELGREARSSTDVTYIKILAFDEANQEVPAADVKRKLREQKSDIELELEKVFSASVTAAVQEPPADSPAPEPVATIVLGVLLACTLVAFLVYVVLTVKRKRKAKRRAQIAGGTDNPCATDDKGTLQSSGKPEH</sequence>
<dbReference type="InterPro" id="IPR039808">
    <property type="entry name" value="Cadherin"/>
</dbReference>
<name>A0A091H0K5_BUCRH</name>
<evidence type="ECO:0000256" key="6">
    <source>
        <dbReference type="SAM" id="MobiDB-lite"/>
    </source>
</evidence>
<dbReference type="Gene3D" id="2.60.40.60">
    <property type="entry name" value="Cadherins"/>
    <property type="match status" value="1"/>
</dbReference>
<dbReference type="SUPFAM" id="SSF49313">
    <property type="entry name" value="Cadherin-like"/>
    <property type="match status" value="1"/>
</dbReference>
<dbReference type="GO" id="GO:0005509">
    <property type="term" value="F:calcium ion binding"/>
    <property type="evidence" value="ECO:0007669"/>
    <property type="project" value="UniProtKB-UniRule"/>
</dbReference>
<evidence type="ECO:0000256" key="1">
    <source>
        <dbReference type="ARBA" id="ARBA00004370"/>
    </source>
</evidence>
<comment type="subcellular location">
    <subcellularLocation>
        <location evidence="1">Membrane</location>
    </subcellularLocation>
</comment>
<dbReference type="PANTHER" id="PTHR24027:SF438">
    <property type="entry name" value="CADHERIN 23"/>
    <property type="match status" value="1"/>
</dbReference>
<reference evidence="9 10" key="1">
    <citation type="submission" date="2014-04" db="EMBL/GenBank/DDBJ databases">
        <title>Genome evolution of avian class.</title>
        <authorList>
            <person name="Zhang G."/>
            <person name="Li C."/>
        </authorList>
    </citation>
    <scope>NUCLEOTIDE SEQUENCE [LARGE SCALE GENOMIC DNA]</scope>
    <source>
        <strain evidence="9">BGI_N320</strain>
    </source>
</reference>
<dbReference type="PROSITE" id="PS50268">
    <property type="entry name" value="CADHERIN_2"/>
    <property type="match status" value="1"/>
</dbReference>
<keyword evidence="2" id="KW-0677">Repeat</keyword>
<keyword evidence="7" id="KW-1133">Transmembrane helix</keyword>
<dbReference type="Proteomes" id="UP000054064">
    <property type="component" value="Unassembled WGS sequence"/>
</dbReference>
<feature type="domain" description="Cadherin" evidence="8">
    <location>
        <begin position="1"/>
        <end position="77"/>
    </location>
</feature>
<keyword evidence="10" id="KW-1185">Reference proteome</keyword>
<keyword evidence="7" id="KW-0812">Transmembrane</keyword>
<dbReference type="GO" id="GO:0045296">
    <property type="term" value="F:cadherin binding"/>
    <property type="evidence" value="ECO:0007669"/>
    <property type="project" value="TreeGrafter"/>
</dbReference>
<dbReference type="GO" id="GO:0016342">
    <property type="term" value="C:catenin complex"/>
    <property type="evidence" value="ECO:0007669"/>
    <property type="project" value="TreeGrafter"/>
</dbReference>
<evidence type="ECO:0000256" key="2">
    <source>
        <dbReference type="ARBA" id="ARBA00022737"/>
    </source>
</evidence>
<dbReference type="PANTHER" id="PTHR24027">
    <property type="entry name" value="CADHERIN-23"/>
    <property type="match status" value="1"/>
</dbReference>
<protein>
    <recommendedName>
        <fullName evidence="8">Cadherin domain-containing protein</fullName>
    </recommendedName>
</protein>
<proteinExistence type="predicted"/>
<feature type="non-terminal residue" evidence="9">
    <location>
        <position position="1"/>
    </location>
</feature>
<dbReference type="GO" id="GO:0008013">
    <property type="term" value="F:beta-catenin binding"/>
    <property type="evidence" value="ECO:0007669"/>
    <property type="project" value="TreeGrafter"/>
</dbReference>
<dbReference type="InterPro" id="IPR002126">
    <property type="entry name" value="Cadherin-like_dom"/>
</dbReference>
<keyword evidence="3 5" id="KW-0106">Calcium</keyword>
<evidence type="ECO:0000256" key="5">
    <source>
        <dbReference type="PROSITE-ProRule" id="PRU00043"/>
    </source>
</evidence>
<evidence type="ECO:0000256" key="4">
    <source>
        <dbReference type="ARBA" id="ARBA00023136"/>
    </source>
</evidence>
<evidence type="ECO:0000313" key="9">
    <source>
        <dbReference type="EMBL" id="KFO88332.1"/>
    </source>
</evidence>
<organism evidence="9 10">
    <name type="scientific">Buceros rhinoceros silvestris</name>
    <dbReference type="NCBI Taxonomy" id="175836"/>
    <lineage>
        <taxon>Eukaryota</taxon>
        <taxon>Metazoa</taxon>
        <taxon>Chordata</taxon>
        <taxon>Craniata</taxon>
        <taxon>Vertebrata</taxon>
        <taxon>Euteleostomi</taxon>
        <taxon>Archelosauria</taxon>
        <taxon>Archosauria</taxon>
        <taxon>Dinosauria</taxon>
        <taxon>Saurischia</taxon>
        <taxon>Theropoda</taxon>
        <taxon>Coelurosauria</taxon>
        <taxon>Aves</taxon>
        <taxon>Neognathae</taxon>
        <taxon>Neoaves</taxon>
        <taxon>Telluraves</taxon>
        <taxon>Coraciimorphae</taxon>
        <taxon>Bucerotiformes</taxon>
        <taxon>Bucerotidae</taxon>
        <taxon>Buceros</taxon>
    </lineage>
</organism>